<name>A0A6A6FVZ3_9PEZI</name>
<dbReference type="Proteomes" id="UP000799539">
    <property type="component" value="Unassembled WGS sequence"/>
</dbReference>
<sequence length="177" mass="19114">MTSREAVPDAQGQLALLIGGKVGKRAGSAARLCRRGRSFKLLACRCPTLHSDQTLPLGPKPRAASALSLRIQSKTSRTASRLLSTDGLAAASVIQIPARHSQWAACNLITVLPSAPITAQDAWRNCPSTKYIPDWAYRASRRLIRVATTSGDAHTQIRNTVGRRGSPTQRPRFSSTM</sequence>
<evidence type="ECO:0000313" key="1">
    <source>
        <dbReference type="EMBL" id="KAF2217646.1"/>
    </source>
</evidence>
<accession>A0A6A6FVZ3</accession>
<evidence type="ECO:0000313" key="2">
    <source>
        <dbReference type="Proteomes" id="UP000799539"/>
    </source>
</evidence>
<dbReference type="AlphaFoldDB" id="A0A6A6FVZ3"/>
<dbReference type="EMBL" id="ML992662">
    <property type="protein sequence ID" value="KAF2217646.1"/>
    <property type="molecule type" value="Genomic_DNA"/>
</dbReference>
<gene>
    <name evidence="1" type="ORF">CERZMDRAFT_92304</name>
</gene>
<organism evidence="1 2">
    <name type="scientific">Cercospora zeae-maydis SCOH1-5</name>
    <dbReference type="NCBI Taxonomy" id="717836"/>
    <lineage>
        <taxon>Eukaryota</taxon>
        <taxon>Fungi</taxon>
        <taxon>Dikarya</taxon>
        <taxon>Ascomycota</taxon>
        <taxon>Pezizomycotina</taxon>
        <taxon>Dothideomycetes</taxon>
        <taxon>Dothideomycetidae</taxon>
        <taxon>Mycosphaerellales</taxon>
        <taxon>Mycosphaerellaceae</taxon>
        <taxon>Cercospora</taxon>
    </lineage>
</organism>
<keyword evidence="2" id="KW-1185">Reference proteome</keyword>
<reference evidence="1" key="1">
    <citation type="journal article" date="2020" name="Stud. Mycol.">
        <title>101 Dothideomycetes genomes: a test case for predicting lifestyles and emergence of pathogens.</title>
        <authorList>
            <person name="Haridas S."/>
            <person name="Albert R."/>
            <person name="Binder M."/>
            <person name="Bloem J."/>
            <person name="Labutti K."/>
            <person name="Salamov A."/>
            <person name="Andreopoulos B."/>
            <person name="Baker S."/>
            <person name="Barry K."/>
            <person name="Bills G."/>
            <person name="Bluhm B."/>
            <person name="Cannon C."/>
            <person name="Castanera R."/>
            <person name="Culley D."/>
            <person name="Daum C."/>
            <person name="Ezra D."/>
            <person name="Gonzalez J."/>
            <person name="Henrissat B."/>
            <person name="Kuo A."/>
            <person name="Liang C."/>
            <person name="Lipzen A."/>
            <person name="Lutzoni F."/>
            <person name="Magnuson J."/>
            <person name="Mondo S."/>
            <person name="Nolan M."/>
            <person name="Ohm R."/>
            <person name="Pangilinan J."/>
            <person name="Park H.-J."/>
            <person name="Ramirez L."/>
            <person name="Alfaro M."/>
            <person name="Sun H."/>
            <person name="Tritt A."/>
            <person name="Yoshinaga Y."/>
            <person name="Zwiers L.-H."/>
            <person name="Turgeon B."/>
            <person name="Goodwin S."/>
            <person name="Spatafora J."/>
            <person name="Crous P."/>
            <person name="Grigoriev I."/>
        </authorList>
    </citation>
    <scope>NUCLEOTIDE SEQUENCE</scope>
    <source>
        <strain evidence="1">SCOH1-5</strain>
    </source>
</reference>
<protein>
    <submittedName>
        <fullName evidence="1">Uncharacterized protein</fullName>
    </submittedName>
</protein>
<proteinExistence type="predicted"/>